<dbReference type="RefSeq" id="WP_323447201.1">
    <property type="nucleotide sequence ID" value="NZ_BSBI01000004.1"/>
</dbReference>
<organism evidence="1 2">
    <name type="scientific">Streptomyces yaizuensis</name>
    <dbReference type="NCBI Taxonomy" id="2989713"/>
    <lineage>
        <taxon>Bacteria</taxon>
        <taxon>Bacillati</taxon>
        <taxon>Actinomycetota</taxon>
        <taxon>Actinomycetes</taxon>
        <taxon>Kitasatosporales</taxon>
        <taxon>Streptomycetaceae</taxon>
        <taxon>Streptomyces</taxon>
    </lineage>
</organism>
<sequence>MTQRHLTFIVGTGRCGSTALSHVLSLHPDVLSLSELFTSMDGIPELLRHEPQSGQQFWAHLTAPNPHTDRLIRSGITPPELLYIRTPGRRYAAETTGIPALAQTVLPHLTDDPDTLMDLLEPQVTAWPVRRPRDHWAALFRILGEQHGDPRVVVERSGLSLSRIPALHRLFPRARFIHLHRNGPDCALSMSRHPAFRLNLLLTREARRLGLTSLHELGPEHTARLPPGLAPLLHKRFDPALLMEHPIPLPHFGHLWTYLVLCGLRHLAALSTAPHLSLSYESLILAPRTELTRIAEFAGFEPSPAWLTTATGHFEGTHRLHPARDLPPDSLAALRDACAPGTRALASQHDR</sequence>
<dbReference type="Proteomes" id="UP001291653">
    <property type="component" value="Unassembled WGS sequence"/>
</dbReference>
<reference evidence="1 2" key="1">
    <citation type="submission" date="2022-10" db="EMBL/GenBank/DDBJ databases">
        <title>Draft genome sequence of Streptomyces sp. YSPA8.</title>
        <authorList>
            <person name="Moriuchi R."/>
            <person name="Dohra H."/>
            <person name="Yamamura H."/>
            <person name="Kodani S."/>
        </authorList>
    </citation>
    <scope>NUCLEOTIDE SEQUENCE [LARGE SCALE GENOMIC DNA]</scope>
    <source>
        <strain evidence="1 2">YSPA8</strain>
    </source>
</reference>
<gene>
    <name evidence="1" type="ORF">SYYSPA8_12570</name>
</gene>
<protein>
    <submittedName>
        <fullName evidence="1">Sulfotransferase</fullName>
    </submittedName>
</protein>
<name>A0ABQ5NXN9_9ACTN</name>
<dbReference type="InterPro" id="IPR027417">
    <property type="entry name" value="P-loop_NTPase"/>
</dbReference>
<dbReference type="Pfam" id="PF13469">
    <property type="entry name" value="Sulfotransfer_3"/>
    <property type="match status" value="1"/>
</dbReference>
<dbReference type="SUPFAM" id="SSF52540">
    <property type="entry name" value="P-loop containing nucleoside triphosphate hydrolases"/>
    <property type="match status" value="1"/>
</dbReference>
<accession>A0ABQ5NXN9</accession>
<proteinExistence type="predicted"/>
<dbReference type="EMBL" id="BSBI01000004">
    <property type="protein sequence ID" value="GLF95133.1"/>
    <property type="molecule type" value="Genomic_DNA"/>
</dbReference>
<keyword evidence="2" id="KW-1185">Reference proteome</keyword>
<evidence type="ECO:0000313" key="2">
    <source>
        <dbReference type="Proteomes" id="UP001291653"/>
    </source>
</evidence>
<dbReference type="Gene3D" id="3.40.50.300">
    <property type="entry name" value="P-loop containing nucleotide triphosphate hydrolases"/>
    <property type="match status" value="1"/>
</dbReference>
<comment type="caution">
    <text evidence="1">The sequence shown here is derived from an EMBL/GenBank/DDBJ whole genome shotgun (WGS) entry which is preliminary data.</text>
</comment>
<evidence type="ECO:0000313" key="1">
    <source>
        <dbReference type="EMBL" id="GLF95133.1"/>
    </source>
</evidence>